<evidence type="ECO:0000313" key="2">
    <source>
        <dbReference type="Proteomes" id="UP000095472"/>
    </source>
</evidence>
<evidence type="ECO:0000313" key="1">
    <source>
        <dbReference type="EMBL" id="XPM66320.1"/>
    </source>
</evidence>
<sequence>MTIEMIFGAALLLLIGLAAKVGSSPENQAEYAVEPIPVKTNLPR</sequence>
<protein>
    <submittedName>
        <fullName evidence="1">Uncharacterized protein</fullName>
    </submittedName>
</protein>
<reference evidence="1 2" key="1">
    <citation type="journal article" date="2016" name="Genome Announc.">
        <title>Draft Genome Sequence of the Thermotolerant Cyanobacterium Desertifilum sp. IPPAS B-1220.</title>
        <authorList>
            <person name="Mironov K.S."/>
            <person name="Sinetova M.A."/>
            <person name="Bolatkhan K."/>
            <person name="Zayadan B.K."/>
            <person name="Ustinova V.V."/>
            <person name="Kupriyanova E.V."/>
            <person name="Skrypnik A.N."/>
            <person name="Gogoleva N.E."/>
            <person name="Gogolev Y.V."/>
            <person name="Los D.A."/>
        </authorList>
    </citation>
    <scope>NUCLEOTIDE SEQUENCE [LARGE SCALE GENOMIC DNA]</scope>
    <source>
        <strain evidence="1 2">IPPAS B-1220</strain>
    </source>
</reference>
<dbReference type="Proteomes" id="UP000095472">
    <property type="component" value="Chromosome"/>
</dbReference>
<keyword evidence="2" id="KW-1185">Reference proteome</keyword>
<gene>
    <name evidence="1" type="ORF">BH720_013770</name>
</gene>
<dbReference type="EMBL" id="CP182909">
    <property type="protein sequence ID" value="XPM66320.1"/>
    <property type="molecule type" value="Genomic_DNA"/>
</dbReference>
<organism evidence="1 2">
    <name type="scientific">Desertifilum tharense IPPAS B-1220</name>
    <dbReference type="NCBI Taxonomy" id="1781255"/>
    <lineage>
        <taxon>Bacteria</taxon>
        <taxon>Bacillati</taxon>
        <taxon>Cyanobacteriota</taxon>
        <taxon>Cyanophyceae</taxon>
        <taxon>Desertifilales</taxon>
        <taxon>Desertifilaceae</taxon>
        <taxon>Desertifilum</taxon>
    </lineage>
</organism>
<name>A0ACD5GZ77_9CYAN</name>
<accession>A0ACD5GZ77</accession>
<proteinExistence type="predicted"/>